<dbReference type="AlphaFoldDB" id="A0A3S5AWJ1"/>
<dbReference type="Proteomes" id="UP000784294">
    <property type="component" value="Unassembled WGS sequence"/>
</dbReference>
<protein>
    <submittedName>
        <fullName evidence="2">Uncharacterized protein</fullName>
    </submittedName>
</protein>
<evidence type="ECO:0000313" key="3">
    <source>
        <dbReference type="Proteomes" id="UP000784294"/>
    </source>
</evidence>
<proteinExistence type="predicted"/>
<organism evidence="2 3">
    <name type="scientific">Protopolystoma xenopodis</name>
    <dbReference type="NCBI Taxonomy" id="117903"/>
    <lineage>
        <taxon>Eukaryota</taxon>
        <taxon>Metazoa</taxon>
        <taxon>Spiralia</taxon>
        <taxon>Lophotrochozoa</taxon>
        <taxon>Platyhelminthes</taxon>
        <taxon>Monogenea</taxon>
        <taxon>Polyopisthocotylea</taxon>
        <taxon>Polystomatidea</taxon>
        <taxon>Polystomatidae</taxon>
        <taxon>Protopolystoma</taxon>
    </lineage>
</organism>
<reference evidence="2" key="1">
    <citation type="submission" date="2018-11" db="EMBL/GenBank/DDBJ databases">
        <authorList>
            <consortium name="Pathogen Informatics"/>
        </authorList>
    </citation>
    <scope>NUCLEOTIDE SEQUENCE</scope>
</reference>
<comment type="caution">
    <text evidence="2">The sequence shown here is derived from an EMBL/GenBank/DDBJ whole genome shotgun (WGS) entry which is preliminary data.</text>
</comment>
<dbReference type="EMBL" id="CAAALY010084908">
    <property type="protein sequence ID" value="VEL27103.1"/>
    <property type="molecule type" value="Genomic_DNA"/>
</dbReference>
<evidence type="ECO:0000256" key="1">
    <source>
        <dbReference type="SAM" id="MobiDB-lite"/>
    </source>
</evidence>
<accession>A0A3S5AWJ1</accession>
<keyword evidence="3" id="KW-1185">Reference proteome</keyword>
<evidence type="ECO:0000313" key="2">
    <source>
        <dbReference type="EMBL" id="VEL27103.1"/>
    </source>
</evidence>
<gene>
    <name evidence="2" type="ORF">PXEA_LOCUS20543</name>
</gene>
<feature type="region of interest" description="Disordered" evidence="1">
    <location>
        <begin position="1"/>
        <end position="24"/>
    </location>
</feature>
<sequence>MGLTSELSETDPTCGSDKSSMHPSSKASILALKYTVIPTLAVTEATATVSTDIEVTESMIVPPMVSFCLPPFPYLNDPVSRKRH</sequence>
<name>A0A3S5AWJ1_9PLAT</name>